<dbReference type="Pfam" id="PF00069">
    <property type="entry name" value="Pkinase"/>
    <property type="match status" value="1"/>
</dbReference>
<dbReference type="GO" id="GO:0005524">
    <property type="term" value="F:ATP binding"/>
    <property type="evidence" value="ECO:0007669"/>
    <property type="project" value="InterPro"/>
</dbReference>
<protein>
    <recommendedName>
        <fullName evidence="2">Protein kinase domain-containing protein</fullName>
    </recommendedName>
</protein>
<dbReference type="RefSeq" id="XP_018991274.1">
    <property type="nucleotide sequence ID" value="XM_019140123.1"/>
</dbReference>
<evidence type="ECO:0000259" key="2">
    <source>
        <dbReference type="PROSITE" id="PS50011"/>
    </source>
</evidence>
<feature type="compositionally biased region" description="Polar residues" evidence="1">
    <location>
        <begin position="330"/>
        <end position="340"/>
    </location>
</feature>
<dbReference type="STRING" id="1295533.A0A1E3HHB5"/>
<dbReference type="Gene3D" id="1.10.510.10">
    <property type="entry name" value="Transferase(Phosphotransferase) domain 1"/>
    <property type="match status" value="1"/>
</dbReference>
<keyword evidence="4" id="KW-1185">Reference proteome</keyword>
<dbReference type="InterPro" id="IPR050235">
    <property type="entry name" value="CK1_Ser-Thr_kinase"/>
</dbReference>
<feature type="domain" description="Protein kinase" evidence="2">
    <location>
        <begin position="1"/>
        <end position="294"/>
    </location>
</feature>
<comment type="caution">
    <text evidence="3">The sequence shown here is derived from an EMBL/GenBank/DDBJ whole genome shotgun (WGS) entry which is preliminary data.</text>
</comment>
<dbReference type="OrthoDB" id="6511923at2759"/>
<dbReference type="EMBL" id="AWGJ01000009">
    <property type="protein sequence ID" value="ODN75743.1"/>
    <property type="molecule type" value="Genomic_DNA"/>
</dbReference>
<name>A0A1E3HHB5_9TREE</name>
<dbReference type="InterPro" id="IPR011009">
    <property type="entry name" value="Kinase-like_dom_sf"/>
</dbReference>
<reference evidence="3 4" key="1">
    <citation type="submission" date="2016-06" db="EMBL/GenBank/DDBJ databases">
        <title>Evolution of pathogenesis and genome organization in the Tremellales.</title>
        <authorList>
            <person name="Cuomo C."/>
            <person name="Litvintseva A."/>
            <person name="Heitman J."/>
            <person name="Chen Y."/>
            <person name="Sun S."/>
            <person name="Springer D."/>
            <person name="Dromer F."/>
            <person name="Young S."/>
            <person name="Zeng Q."/>
            <person name="Chapman S."/>
            <person name="Gujja S."/>
            <person name="Saif S."/>
            <person name="Birren B."/>
        </authorList>
    </citation>
    <scope>NUCLEOTIDE SEQUENCE [LARGE SCALE GENOMIC DNA]</scope>
    <source>
        <strain evidence="3 4">CBS 6039</strain>
    </source>
</reference>
<dbReference type="GO" id="GO:0004672">
    <property type="term" value="F:protein kinase activity"/>
    <property type="evidence" value="ECO:0007669"/>
    <property type="project" value="InterPro"/>
</dbReference>
<organism evidence="3 4">
    <name type="scientific">Cryptococcus amylolentus CBS 6039</name>
    <dbReference type="NCBI Taxonomy" id="1295533"/>
    <lineage>
        <taxon>Eukaryota</taxon>
        <taxon>Fungi</taxon>
        <taxon>Dikarya</taxon>
        <taxon>Basidiomycota</taxon>
        <taxon>Agaricomycotina</taxon>
        <taxon>Tremellomycetes</taxon>
        <taxon>Tremellales</taxon>
        <taxon>Cryptococcaceae</taxon>
        <taxon>Cryptococcus</taxon>
    </lineage>
</organism>
<feature type="region of interest" description="Disordered" evidence="1">
    <location>
        <begin position="317"/>
        <end position="349"/>
    </location>
</feature>
<gene>
    <name evidence="3" type="ORF">L202_05756</name>
</gene>
<dbReference type="GeneID" id="30157065"/>
<dbReference type="SMART" id="SM00220">
    <property type="entry name" value="S_TKc"/>
    <property type="match status" value="1"/>
</dbReference>
<evidence type="ECO:0000313" key="4">
    <source>
        <dbReference type="Proteomes" id="UP000094065"/>
    </source>
</evidence>
<sequence>MNARKDIGEVIGGRYEIKEVITHRDRKMSVYVATDIQTQEEVALKLNTAEHRVRLETEFYDDSIRDLEGFPSKRWSWEHGCYCLGAIALDRLGPSLDTVIKEVDESKFSLKTTLQIMDQVITRIQALHGRHIVHRGIKPDNFCIGLKGSKTENKVYMIDFDLSKKYIKDGVHIRDYGDNVGNTFWMSLAIHKGYEPVRRDDMESAGFLAIYLLKGGLPWFCEGRSSAIMRGSTLIALPKRISRLISFSEAITALQELCKDLPEEIITYITYCRSLQFAQEPDYGYCRELFRQVFKREGFKDDGLCDWSTPELVTESESMEIAHGSDDDLPSSNHSEQDGSATPFDDDTVDGQTLVVDHTKTTEACTAQYLDLRTRQVLRLI</sequence>
<dbReference type="InterPro" id="IPR000719">
    <property type="entry name" value="Prot_kinase_dom"/>
</dbReference>
<dbReference type="SUPFAM" id="SSF56112">
    <property type="entry name" value="Protein kinase-like (PK-like)"/>
    <property type="match status" value="1"/>
</dbReference>
<proteinExistence type="predicted"/>
<dbReference type="PROSITE" id="PS50011">
    <property type="entry name" value="PROTEIN_KINASE_DOM"/>
    <property type="match status" value="1"/>
</dbReference>
<evidence type="ECO:0000256" key="1">
    <source>
        <dbReference type="SAM" id="MobiDB-lite"/>
    </source>
</evidence>
<evidence type="ECO:0000313" key="3">
    <source>
        <dbReference type="EMBL" id="ODN75743.1"/>
    </source>
</evidence>
<dbReference type="Proteomes" id="UP000094065">
    <property type="component" value="Unassembled WGS sequence"/>
</dbReference>
<dbReference type="PANTHER" id="PTHR11909">
    <property type="entry name" value="CASEIN KINASE-RELATED"/>
    <property type="match status" value="1"/>
</dbReference>
<dbReference type="AlphaFoldDB" id="A0A1E3HHB5"/>
<accession>A0A1E3HHB5</accession>